<proteinExistence type="predicted"/>
<gene>
    <name evidence="1" type="ORF">PCOR1329_LOCUS69912</name>
</gene>
<sequence>ARARLAKLTPGSMSHAELSAVVDACQAAEEVHIGVNKSFQVSDVSALLSNIAAITVTIDEEHIPHVTRWLMCRKMANHALAELR</sequence>
<dbReference type="Proteomes" id="UP001189429">
    <property type="component" value="Unassembled WGS sequence"/>
</dbReference>
<accession>A0ABN9WVW4</accession>
<organism evidence="1 2">
    <name type="scientific">Prorocentrum cordatum</name>
    <dbReference type="NCBI Taxonomy" id="2364126"/>
    <lineage>
        <taxon>Eukaryota</taxon>
        <taxon>Sar</taxon>
        <taxon>Alveolata</taxon>
        <taxon>Dinophyceae</taxon>
        <taxon>Prorocentrales</taxon>
        <taxon>Prorocentraceae</taxon>
        <taxon>Prorocentrum</taxon>
    </lineage>
</organism>
<feature type="non-terminal residue" evidence="1">
    <location>
        <position position="1"/>
    </location>
</feature>
<evidence type="ECO:0000313" key="2">
    <source>
        <dbReference type="Proteomes" id="UP001189429"/>
    </source>
</evidence>
<comment type="caution">
    <text evidence="1">The sequence shown here is derived from an EMBL/GenBank/DDBJ whole genome shotgun (WGS) entry which is preliminary data.</text>
</comment>
<reference evidence="1" key="1">
    <citation type="submission" date="2023-10" db="EMBL/GenBank/DDBJ databases">
        <authorList>
            <person name="Chen Y."/>
            <person name="Shah S."/>
            <person name="Dougan E. K."/>
            <person name="Thang M."/>
            <person name="Chan C."/>
        </authorList>
    </citation>
    <scope>NUCLEOTIDE SEQUENCE [LARGE SCALE GENOMIC DNA]</scope>
</reference>
<name>A0ABN9WVW4_9DINO</name>
<keyword evidence="2" id="KW-1185">Reference proteome</keyword>
<feature type="non-terminal residue" evidence="1">
    <location>
        <position position="84"/>
    </location>
</feature>
<protein>
    <submittedName>
        <fullName evidence="1">Uncharacterized protein</fullName>
    </submittedName>
</protein>
<evidence type="ECO:0000313" key="1">
    <source>
        <dbReference type="EMBL" id="CAK0889364.1"/>
    </source>
</evidence>
<dbReference type="EMBL" id="CAUYUJ010019200">
    <property type="protein sequence ID" value="CAK0889364.1"/>
    <property type="molecule type" value="Genomic_DNA"/>
</dbReference>